<evidence type="ECO:0000256" key="1">
    <source>
        <dbReference type="ARBA" id="ARBA00001947"/>
    </source>
</evidence>
<evidence type="ECO:0000256" key="5">
    <source>
        <dbReference type="ARBA" id="ARBA00022692"/>
    </source>
</evidence>
<dbReference type="GO" id="GO:0008235">
    <property type="term" value="F:metalloexopeptidase activity"/>
    <property type="evidence" value="ECO:0007669"/>
    <property type="project" value="InterPro"/>
</dbReference>
<dbReference type="GO" id="GO:0046872">
    <property type="term" value="F:metal ion binding"/>
    <property type="evidence" value="ECO:0007669"/>
    <property type="project" value="UniProtKB-KW"/>
</dbReference>
<dbReference type="Pfam" id="PF04389">
    <property type="entry name" value="Peptidase_M28"/>
    <property type="match status" value="1"/>
</dbReference>
<dbReference type="FunFam" id="3.40.630.10:FF:000008">
    <property type="entry name" value="Endoplasmic reticulum metallopeptidase 1"/>
    <property type="match status" value="1"/>
</dbReference>
<reference evidence="19" key="1">
    <citation type="submission" date="2022-01" db="EMBL/GenBank/DDBJ databases">
        <authorList>
            <person name="King R."/>
        </authorList>
    </citation>
    <scope>NUCLEOTIDE SEQUENCE</scope>
</reference>
<dbReference type="GO" id="GO:0006508">
    <property type="term" value="P:proteolysis"/>
    <property type="evidence" value="ECO:0007669"/>
    <property type="project" value="UniProtKB-KW"/>
</dbReference>
<dbReference type="InterPro" id="IPR045175">
    <property type="entry name" value="M28_fam"/>
</dbReference>
<dbReference type="Gene3D" id="3.40.630.10">
    <property type="entry name" value="Zn peptidases"/>
    <property type="match status" value="1"/>
</dbReference>
<feature type="domain" description="Endoplasmic reticulum metallopeptidase 1-like C-terminal" evidence="17">
    <location>
        <begin position="639"/>
        <end position="715"/>
    </location>
</feature>
<evidence type="ECO:0000313" key="19">
    <source>
        <dbReference type="EMBL" id="CAH1155482.1"/>
    </source>
</evidence>
<feature type="transmembrane region" description="Helical" evidence="15">
    <location>
        <begin position="512"/>
        <end position="530"/>
    </location>
</feature>
<evidence type="ECO:0000256" key="12">
    <source>
        <dbReference type="ARBA" id="ARBA00023136"/>
    </source>
</evidence>
<comment type="cofactor">
    <cofactor evidence="1">
        <name>Zn(2+)</name>
        <dbReference type="ChEBI" id="CHEBI:29105"/>
    </cofactor>
</comment>
<feature type="domain" description="Endoplasmic reticulum metallopeptidase 1/1-A TM" evidence="18">
    <location>
        <begin position="416"/>
        <end position="624"/>
    </location>
</feature>
<dbReference type="GO" id="GO:0005789">
    <property type="term" value="C:endoplasmic reticulum membrane"/>
    <property type="evidence" value="ECO:0007669"/>
    <property type="project" value="UniProtKB-SubCell"/>
</dbReference>
<feature type="transmembrane region" description="Helical" evidence="15">
    <location>
        <begin position="579"/>
        <end position="602"/>
    </location>
</feature>
<evidence type="ECO:0000256" key="6">
    <source>
        <dbReference type="ARBA" id="ARBA00022723"/>
    </source>
</evidence>
<dbReference type="AlphaFoldDB" id="A0A9P0GUF6"/>
<keyword evidence="9" id="KW-0862">Zinc</keyword>
<keyword evidence="5 15" id="KW-0812">Transmembrane</keyword>
<gene>
    <name evidence="19" type="ORF">PHAECO_LOCUS6583</name>
</gene>
<feature type="domain" description="Peptidase M28" evidence="16">
    <location>
        <begin position="149"/>
        <end position="340"/>
    </location>
</feature>
<dbReference type="EMBL" id="OU896708">
    <property type="protein sequence ID" value="CAH1155482.1"/>
    <property type="molecule type" value="Genomic_DNA"/>
</dbReference>
<evidence type="ECO:0000256" key="3">
    <source>
        <dbReference type="ARBA" id="ARBA00010918"/>
    </source>
</evidence>
<dbReference type="PANTHER" id="PTHR12147">
    <property type="entry name" value="METALLOPEPTIDASE M28 FAMILY MEMBER"/>
    <property type="match status" value="1"/>
</dbReference>
<feature type="transmembrane region" description="Helical" evidence="15">
    <location>
        <begin position="609"/>
        <end position="630"/>
    </location>
</feature>
<name>A0A9P0GUF6_PHACE</name>
<evidence type="ECO:0000256" key="11">
    <source>
        <dbReference type="ARBA" id="ARBA00023049"/>
    </source>
</evidence>
<sequence length="897" mass="101557">MRQRHGFISDEQDLNDRFLEDRRSIHSLSFLWGVALLIYLLGIFGLIYTIDNALPTALTILDEERYPESFIAERAIRDLQFLTNLGPRVVGEYENEILTVDFLRREIDSIIHRKHINQKLEVDFQLVSGAYYVDILQVNQINAYSNVQNVIVKIHGSNNSTKSILVNSHFDSVPTSPGGSDDGINVAAMLEILRKLSVSPERPLHNIVFLFNGAEETPLQASHGFITQHAWANECKVVVNLEACGHGGKIILFQTGPENPWLLKYYGRVPHPYGQAAGEEIFQSGLIPSDTDFRIFRDFGGLVGLDMAFYKSGYRYHTKYDDFENIPPGSYQHVGDNILFLVKQLANAPELSEGTNVPGKMVYFDILGLFMVSYTTAIAIVVNSMVIILSLGAFIWCILDLKTGNLKSILSYIFLTLGGILGGWILSGVSLVSVAYLLDFLRPMSWFANPWLIVGLYVVPTIATSSCLLLRLNFENLDLNIRSQVQTHIGRLIWTCILLIGTIFHIRSMYAIMVPVLFNAMAFLVIYILGWQRTLRKWQIAYIISLVIPTALLMYQMLVTLSLFIPLTGRMGSDKHSELIVGSITVFFALLITSPYVTLITLLQKPKYFYGILAIVFSLCFIVVFTPMGFPYSGNSVSPAPQRQWITHTKRLVYDKNGTIERTESGLYFLNMDRNSPGILRDYVTDLDRARDLDEDCKNLIVCGLPISHARMIKIMNWKLISAVIKHYYSHFIEMMACMLRMKRKYSTWIPAPQPILSDPLEFIVNSKEIVNSTYIEYNITLKGPDRISIYIVPQTDMRIVDVILLNTTTSFSANHEDKELIFILFTSGKNPATMSFTFGVEVPEYHNDTTCKIAVAANYVHSKKNAKTPYFTKILGQLPEWADVVAYLGTYSLYNV</sequence>
<evidence type="ECO:0000256" key="13">
    <source>
        <dbReference type="ARBA" id="ARBA00023180"/>
    </source>
</evidence>
<evidence type="ECO:0000256" key="4">
    <source>
        <dbReference type="ARBA" id="ARBA00022670"/>
    </source>
</evidence>
<evidence type="ECO:0000256" key="10">
    <source>
        <dbReference type="ARBA" id="ARBA00022989"/>
    </source>
</evidence>
<evidence type="ECO:0000259" key="17">
    <source>
        <dbReference type="Pfam" id="PF22248"/>
    </source>
</evidence>
<comment type="subcellular location">
    <subcellularLocation>
        <location evidence="2">Endoplasmic reticulum membrane</location>
        <topology evidence="2">Multi-pass membrane protein</topology>
    </subcellularLocation>
</comment>
<dbReference type="InterPro" id="IPR048024">
    <property type="entry name" value="Fxna-like_M28_dom"/>
</dbReference>
<keyword evidence="10 15" id="KW-1133">Transmembrane helix</keyword>
<dbReference type="Pfam" id="PF22249">
    <property type="entry name" value="ERMP1-TM"/>
    <property type="match status" value="1"/>
</dbReference>
<dbReference type="Pfam" id="PF22248">
    <property type="entry name" value="ERMP1_C"/>
    <property type="match status" value="2"/>
</dbReference>
<organism evidence="19 20">
    <name type="scientific">Phaedon cochleariae</name>
    <name type="common">Mustard beetle</name>
    <dbReference type="NCBI Taxonomy" id="80249"/>
    <lineage>
        <taxon>Eukaryota</taxon>
        <taxon>Metazoa</taxon>
        <taxon>Ecdysozoa</taxon>
        <taxon>Arthropoda</taxon>
        <taxon>Hexapoda</taxon>
        <taxon>Insecta</taxon>
        <taxon>Pterygota</taxon>
        <taxon>Neoptera</taxon>
        <taxon>Endopterygota</taxon>
        <taxon>Coleoptera</taxon>
        <taxon>Polyphaga</taxon>
        <taxon>Cucujiformia</taxon>
        <taxon>Chrysomeloidea</taxon>
        <taxon>Chrysomelidae</taxon>
        <taxon>Chrysomelinae</taxon>
        <taxon>Chrysomelini</taxon>
        <taxon>Phaedon</taxon>
    </lineage>
</organism>
<evidence type="ECO:0000256" key="2">
    <source>
        <dbReference type="ARBA" id="ARBA00004477"/>
    </source>
</evidence>
<evidence type="ECO:0000313" key="20">
    <source>
        <dbReference type="Proteomes" id="UP001153737"/>
    </source>
</evidence>
<feature type="transmembrane region" description="Helical" evidence="15">
    <location>
        <begin position="542"/>
        <end position="567"/>
    </location>
</feature>
<dbReference type="OrthoDB" id="76293at2759"/>
<feature type="domain" description="Endoplasmic reticulum metallopeptidase 1-like C-terminal" evidence="17">
    <location>
        <begin position="743"/>
        <end position="895"/>
    </location>
</feature>
<keyword evidence="20" id="KW-1185">Reference proteome</keyword>
<evidence type="ECO:0000256" key="14">
    <source>
        <dbReference type="ARBA" id="ARBA00078796"/>
    </source>
</evidence>
<protein>
    <recommendedName>
        <fullName evidence="14">FXNA-like protease</fullName>
    </recommendedName>
</protein>
<dbReference type="InterPro" id="IPR053974">
    <property type="entry name" value="ERMP1_1-A_TM"/>
</dbReference>
<proteinExistence type="inferred from homology"/>
<dbReference type="InterPro" id="IPR007484">
    <property type="entry name" value="Peptidase_M28"/>
</dbReference>
<comment type="similarity">
    <text evidence="3">Belongs to the peptidase M28 family.</text>
</comment>
<keyword evidence="6" id="KW-0479">Metal-binding</keyword>
<reference evidence="19" key="2">
    <citation type="submission" date="2022-10" db="EMBL/GenBank/DDBJ databases">
        <authorList>
            <consortium name="ENA_rothamsted_submissions"/>
            <consortium name="culmorum"/>
            <person name="King R."/>
        </authorList>
    </citation>
    <scope>NUCLEOTIDE SEQUENCE</scope>
</reference>
<feature type="transmembrane region" description="Helical" evidence="15">
    <location>
        <begin position="366"/>
        <end position="399"/>
    </location>
</feature>
<evidence type="ECO:0000256" key="7">
    <source>
        <dbReference type="ARBA" id="ARBA00022801"/>
    </source>
</evidence>
<feature type="transmembrane region" description="Helical" evidence="15">
    <location>
        <begin position="450"/>
        <end position="469"/>
    </location>
</feature>
<dbReference type="CDD" id="cd03875">
    <property type="entry name" value="M28_Fxna_like"/>
    <property type="match status" value="1"/>
</dbReference>
<feature type="transmembrane region" description="Helical" evidence="15">
    <location>
        <begin position="30"/>
        <end position="50"/>
    </location>
</feature>
<accession>A0A9P0GUF6</accession>
<evidence type="ECO:0000259" key="18">
    <source>
        <dbReference type="Pfam" id="PF22249"/>
    </source>
</evidence>
<keyword evidence="12 15" id="KW-0472">Membrane</keyword>
<feature type="transmembrane region" description="Helical" evidence="15">
    <location>
        <begin position="489"/>
        <end position="506"/>
    </location>
</feature>
<dbReference type="SUPFAM" id="SSF53187">
    <property type="entry name" value="Zn-dependent exopeptidases"/>
    <property type="match status" value="1"/>
</dbReference>
<keyword evidence="7" id="KW-0378">Hydrolase</keyword>
<keyword evidence="8" id="KW-0256">Endoplasmic reticulum</keyword>
<dbReference type="PANTHER" id="PTHR12147:SF22">
    <property type="entry name" value="ENDOPLASMIC RETICULUM METALLOPEPTIDASE 1"/>
    <property type="match status" value="1"/>
</dbReference>
<evidence type="ECO:0000259" key="16">
    <source>
        <dbReference type="Pfam" id="PF04389"/>
    </source>
</evidence>
<feature type="transmembrane region" description="Helical" evidence="15">
    <location>
        <begin position="411"/>
        <end position="438"/>
    </location>
</feature>
<evidence type="ECO:0000256" key="15">
    <source>
        <dbReference type="SAM" id="Phobius"/>
    </source>
</evidence>
<evidence type="ECO:0000256" key="8">
    <source>
        <dbReference type="ARBA" id="ARBA00022824"/>
    </source>
</evidence>
<evidence type="ECO:0000256" key="9">
    <source>
        <dbReference type="ARBA" id="ARBA00022833"/>
    </source>
</evidence>
<dbReference type="Proteomes" id="UP001153737">
    <property type="component" value="Chromosome 2"/>
</dbReference>
<keyword evidence="13" id="KW-0325">Glycoprotein</keyword>
<keyword evidence="4" id="KW-0645">Protease</keyword>
<dbReference type="InterPro" id="IPR053973">
    <property type="entry name" value="ERMP1-like_C"/>
</dbReference>
<keyword evidence="11" id="KW-0482">Metalloprotease</keyword>